<protein>
    <submittedName>
        <fullName evidence="2">Metallophosphoesterase</fullName>
    </submittedName>
</protein>
<proteinExistence type="predicted"/>
<dbReference type="PANTHER" id="PTHR42850">
    <property type="entry name" value="METALLOPHOSPHOESTERASE"/>
    <property type="match status" value="1"/>
</dbReference>
<accession>A0A831YDH6</accession>
<evidence type="ECO:0000259" key="1">
    <source>
        <dbReference type="Pfam" id="PF00149"/>
    </source>
</evidence>
<reference evidence="2" key="1">
    <citation type="journal article" date="2020" name="mSystems">
        <title>Genome- and Community-Level Interaction Insights into Carbon Utilization and Element Cycling Functions of Hydrothermarchaeota in Hydrothermal Sediment.</title>
        <authorList>
            <person name="Zhou Z."/>
            <person name="Liu Y."/>
            <person name="Xu W."/>
            <person name="Pan J."/>
            <person name="Luo Z.H."/>
            <person name="Li M."/>
        </authorList>
    </citation>
    <scope>NUCLEOTIDE SEQUENCE [LARGE SCALE GENOMIC DNA]</scope>
    <source>
        <strain evidence="2">SpSt-1257</strain>
    </source>
</reference>
<sequence length="255" mass="29878">MKEFFLSLKVDKPYVVVGDIHGCFDEFYELFNVVEEKYGKDTIIFSVGDTIDRGDYNLKTLNFCMELYNKNRFYEVKSNHLDKFYRYLKGNKVKISYGMQKTVSEFLNLPEEDREAFRLKVISYYESLPLYIVINDNVVVCHAGIKDEYIGKADEKVKSFVLYGQTTGRYTEKGFPERLDWTKDRALKQDSPKIVYGHVVFDEPYINNLCYGIDTGAVLGNKLTAYNPETEEFLFVKSKRQYYSFDDCNLINILI</sequence>
<organism evidence="2">
    <name type="scientific">Sulfurihydrogenibium azorense</name>
    <dbReference type="NCBI Taxonomy" id="309806"/>
    <lineage>
        <taxon>Bacteria</taxon>
        <taxon>Pseudomonadati</taxon>
        <taxon>Aquificota</taxon>
        <taxon>Aquificia</taxon>
        <taxon>Aquificales</taxon>
        <taxon>Hydrogenothermaceae</taxon>
        <taxon>Sulfurihydrogenibium</taxon>
    </lineage>
</organism>
<dbReference type="PRINTS" id="PR00114">
    <property type="entry name" value="STPHPHTASE"/>
</dbReference>
<dbReference type="InterPro" id="IPR029052">
    <property type="entry name" value="Metallo-depent_PP-like"/>
</dbReference>
<dbReference type="InterPro" id="IPR050126">
    <property type="entry name" value="Ap4A_hydrolase"/>
</dbReference>
<comment type="caution">
    <text evidence="2">The sequence shown here is derived from an EMBL/GenBank/DDBJ whole genome shotgun (WGS) entry which is preliminary data.</text>
</comment>
<dbReference type="Pfam" id="PF00149">
    <property type="entry name" value="Metallophos"/>
    <property type="match status" value="1"/>
</dbReference>
<dbReference type="Proteomes" id="UP000885621">
    <property type="component" value="Unassembled WGS sequence"/>
</dbReference>
<gene>
    <name evidence="2" type="ORF">ENO34_02475</name>
</gene>
<dbReference type="GO" id="GO:0016791">
    <property type="term" value="F:phosphatase activity"/>
    <property type="evidence" value="ECO:0007669"/>
    <property type="project" value="TreeGrafter"/>
</dbReference>
<feature type="domain" description="Calcineurin-like phosphoesterase" evidence="1">
    <location>
        <begin position="13"/>
        <end position="202"/>
    </location>
</feature>
<dbReference type="PANTHER" id="PTHR42850:SF7">
    <property type="entry name" value="BIS(5'-NUCLEOSYL)-TETRAPHOSPHATASE PRPE [ASYMMETRICAL]"/>
    <property type="match status" value="1"/>
</dbReference>
<dbReference type="AlphaFoldDB" id="A0A831YDH6"/>
<dbReference type="GO" id="GO:0005737">
    <property type="term" value="C:cytoplasm"/>
    <property type="evidence" value="ECO:0007669"/>
    <property type="project" value="TreeGrafter"/>
</dbReference>
<evidence type="ECO:0000313" key="2">
    <source>
        <dbReference type="EMBL" id="HEV09248.1"/>
    </source>
</evidence>
<dbReference type="EMBL" id="DSFC01000142">
    <property type="protein sequence ID" value="HEV09248.1"/>
    <property type="molecule type" value="Genomic_DNA"/>
</dbReference>
<dbReference type="SUPFAM" id="SSF56300">
    <property type="entry name" value="Metallo-dependent phosphatases"/>
    <property type="match status" value="1"/>
</dbReference>
<dbReference type="InterPro" id="IPR004843">
    <property type="entry name" value="Calcineurin-like_PHP"/>
</dbReference>
<name>A0A831YDH6_9AQUI</name>
<dbReference type="InterPro" id="IPR006186">
    <property type="entry name" value="Ser/Thr-sp_prot-phosphatase"/>
</dbReference>
<dbReference type="Gene3D" id="3.60.21.10">
    <property type="match status" value="1"/>
</dbReference>